<accession>A0A6A7XZE2</accession>
<reference evidence="1 2" key="1">
    <citation type="submission" date="2019-09" db="EMBL/GenBank/DDBJ databases">
        <title>Segnochrobactrum spirostomi gen. nov., sp. nov., isolated from the ciliate Spirostomum cf. yagiui and description of a novel family, Segnochrobactraceae fam. nov. within the order Rhizobiales of the class Alphaproteobacteria.</title>
        <authorList>
            <person name="Akter S."/>
            <person name="Shazib S.U.A."/>
            <person name="Shin M.K."/>
        </authorList>
    </citation>
    <scope>NUCLEOTIDE SEQUENCE [LARGE SCALE GENOMIC DNA]</scope>
    <source>
        <strain evidence="1 2">Sp-1</strain>
    </source>
</reference>
<comment type="caution">
    <text evidence="1">The sequence shown here is derived from an EMBL/GenBank/DDBJ whole genome shotgun (WGS) entry which is preliminary data.</text>
</comment>
<dbReference type="AlphaFoldDB" id="A0A6A7XZE2"/>
<dbReference type="InterPro" id="IPR050155">
    <property type="entry name" value="HAD-like_hydrolase_sf"/>
</dbReference>
<dbReference type="NCBIfam" id="TIGR01549">
    <property type="entry name" value="HAD-SF-IA-v1"/>
    <property type="match status" value="1"/>
</dbReference>
<gene>
    <name evidence="1" type="ORF">F0357_03920</name>
</gene>
<organism evidence="1 2">
    <name type="scientific">Segnochrobactrum spirostomi</name>
    <dbReference type="NCBI Taxonomy" id="2608987"/>
    <lineage>
        <taxon>Bacteria</taxon>
        <taxon>Pseudomonadati</taxon>
        <taxon>Pseudomonadota</taxon>
        <taxon>Alphaproteobacteria</taxon>
        <taxon>Hyphomicrobiales</taxon>
        <taxon>Segnochrobactraceae</taxon>
        <taxon>Segnochrobactrum</taxon>
    </lineage>
</organism>
<dbReference type="SFLD" id="SFLDG01135">
    <property type="entry name" value="C1.5.6:_HAD__Beta-PGM__Phospha"/>
    <property type="match status" value="1"/>
</dbReference>
<dbReference type="SFLD" id="SFLDG01129">
    <property type="entry name" value="C1.5:_HAD__Beta-PGM__Phosphata"/>
    <property type="match status" value="1"/>
</dbReference>
<dbReference type="InterPro" id="IPR006439">
    <property type="entry name" value="HAD-SF_hydro_IA"/>
</dbReference>
<dbReference type="InterPro" id="IPR041492">
    <property type="entry name" value="HAD_2"/>
</dbReference>
<dbReference type="GO" id="GO:0005829">
    <property type="term" value="C:cytosol"/>
    <property type="evidence" value="ECO:0007669"/>
    <property type="project" value="TreeGrafter"/>
</dbReference>
<protein>
    <submittedName>
        <fullName evidence="1">HAD-IA family hydrolase</fullName>
    </submittedName>
</protein>
<dbReference type="RefSeq" id="WP_153478988.1">
    <property type="nucleotide sequence ID" value="NZ_VWNA01000001.1"/>
</dbReference>
<dbReference type="InterPro" id="IPR023198">
    <property type="entry name" value="PGP-like_dom2"/>
</dbReference>
<proteinExistence type="predicted"/>
<dbReference type="EMBL" id="VWNA01000001">
    <property type="protein sequence ID" value="MQT11835.1"/>
    <property type="molecule type" value="Genomic_DNA"/>
</dbReference>
<name>A0A6A7XZE2_9HYPH</name>
<dbReference type="Gene3D" id="3.40.50.1000">
    <property type="entry name" value="HAD superfamily/HAD-like"/>
    <property type="match status" value="1"/>
</dbReference>
<keyword evidence="1" id="KW-0378">Hydrolase</keyword>
<dbReference type="Pfam" id="PF13419">
    <property type="entry name" value="HAD_2"/>
    <property type="match status" value="1"/>
</dbReference>
<dbReference type="SFLD" id="SFLDS00003">
    <property type="entry name" value="Haloacid_Dehalogenase"/>
    <property type="match status" value="1"/>
</dbReference>
<dbReference type="InterPro" id="IPR023214">
    <property type="entry name" value="HAD_sf"/>
</dbReference>
<dbReference type="Proteomes" id="UP000332515">
    <property type="component" value="Unassembled WGS sequence"/>
</dbReference>
<dbReference type="InterPro" id="IPR036412">
    <property type="entry name" value="HAD-like_sf"/>
</dbReference>
<dbReference type="PANTHER" id="PTHR43434:SF24">
    <property type="entry name" value="HYDROLASE-RELATED"/>
    <property type="match status" value="1"/>
</dbReference>
<evidence type="ECO:0000313" key="1">
    <source>
        <dbReference type="EMBL" id="MQT11835.1"/>
    </source>
</evidence>
<dbReference type="PANTHER" id="PTHR43434">
    <property type="entry name" value="PHOSPHOGLYCOLATE PHOSPHATASE"/>
    <property type="match status" value="1"/>
</dbReference>
<keyword evidence="2" id="KW-1185">Reference proteome</keyword>
<dbReference type="GO" id="GO:0006281">
    <property type="term" value="P:DNA repair"/>
    <property type="evidence" value="ECO:0007669"/>
    <property type="project" value="TreeGrafter"/>
</dbReference>
<evidence type="ECO:0000313" key="2">
    <source>
        <dbReference type="Proteomes" id="UP000332515"/>
    </source>
</evidence>
<dbReference type="GO" id="GO:0008967">
    <property type="term" value="F:phosphoglycolate phosphatase activity"/>
    <property type="evidence" value="ECO:0007669"/>
    <property type="project" value="TreeGrafter"/>
</dbReference>
<dbReference type="Gene3D" id="1.10.150.240">
    <property type="entry name" value="Putative phosphatase, domain 2"/>
    <property type="match status" value="1"/>
</dbReference>
<dbReference type="SUPFAM" id="SSF56784">
    <property type="entry name" value="HAD-like"/>
    <property type="match status" value="1"/>
</dbReference>
<sequence>MDLVLFDVDGTLVDTRAIIVTAMEHAFAEAGIAAPPRPEILSVVGLSLPRAIEALTPGLPDAPIPTMVKSYQTRYRDERLAHPDHEPLFDGAVETIRALAARDDVVLGIATGKSRRGVTELLARYDLAALFTTIQTADDAPSKPHPQMVFNALAETGADADRTVLIGDSTYDMAMARAARIGAIGVEWGFHQRPALEAEGAHIVVGTFAALRAALAERFGWTSETTKTQAPRTRALEADA</sequence>